<evidence type="ECO:0000313" key="2">
    <source>
        <dbReference type="Proteomes" id="UP000034349"/>
    </source>
</evidence>
<organism evidence="1 2">
    <name type="scientific">Candidatus Roizmanbacteria bacterium GW2011_GWA2_32_13</name>
    <dbReference type="NCBI Taxonomy" id="1618475"/>
    <lineage>
        <taxon>Bacteria</taxon>
        <taxon>Candidatus Roizmaniibacteriota</taxon>
    </lineage>
</organism>
<comment type="caution">
    <text evidence="1">The sequence shown here is derived from an EMBL/GenBank/DDBJ whole genome shotgun (WGS) entry which is preliminary data.</text>
</comment>
<reference evidence="1 2" key="1">
    <citation type="journal article" date="2015" name="Nature">
        <title>rRNA introns, odd ribosomes, and small enigmatic genomes across a large radiation of phyla.</title>
        <authorList>
            <person name="Brown C.T."/>
            <person name="Hug L.A."/>
            <person name="Thomas B.C."/>
            <person name="Sharon I."/>
            <person name="Castelle C.J."/>
            <person name="Singh A."/>
            <person name="Wilkins M.J."/>
            <person name="Williams K.H."/>
            <person name="Banfield J.F."/>
        </authorList>
    </citation>
    <scope>NUCLEOTIDE SEQUENCE [LARGE SCALE GENOMIC DNA]</scope>
</reference>
<accession>A0A0G0B0Z6</accession>
<gene>
    <name evidence="1" type="ORF">UR23_C0059G0002</name>
</gene>
<protein>
    <submittedName>
        <fullName evidence="1">Uncharacterized protein</fullName>
    </submittedName>
</protein>
<dbReference type="AlphaFoldDB" id="A0A0G0B0Z6"/>
<dbReference type="Proteomes" id="UP000034349">
    <property type="component" value="Unassembled WGS sequence"/>
</dbReference>
<name>A0A0G0B0Z6_9BACT</name>
<dbReference type="EMBL" id="LBOK01000059">
    <property type="protein sequence ID" value="KKP32490.1"/>
    <property type="molecule type" value="Genomic_DNA"/>
</dbReference>
<dbReference type="PATRIC" id="fig|1618475.3.peg.607"/>
<proteinExistence type="predicted"/>
<sequence>MKMLWKKENEHDFFIKSLNFATPEQLFYVTSDKKFYAYWPKNYGDTKSTLQSRNSLIGTYTEKWSTDLFSEIAKQLGGYSVQGAICEEIGLTNQSPTDVAICTSKDIIQKPENILMIAEVKMSIVWNWEYKQVKGKPEIVCVGDYKTHTGQPSIRRSDSMLKAIGKSINIRVSSDKAARIPIIVIGNTPINAGYYKKVDHLKQNGIIQGFWSVNPKPLDNNGENIKNTPKNGFYRFDSYDELKEKSLELLKEERQFFSSMQGKKKLGEIIEIANKEQTYEQKAEKFLQLIKYSES</sequence>
<evidence type="ECO:0000313" key="1">
    <source>
        <dbReference type="EMBL" id="KKP32490.1"/>
    </source>
</evidence>